<evidence type="ECO:0000313" key="2">
    <source>
        <dbReference type="Proteomes" id="UP001377830"/>
    </source>
</evidence>
<dbReference type="Gene3D" id="3.90.550.10">
    <property type="entry name" value="Spore Coat Polysaccharide Biosynthesis Protein SpsA, Chain A"/>
    <property type="match status" value="1"/>
</dbReference>
<evidence type="ECO:0000313" key="1">
    <source>
        <dbReference type="EMBL" id="BES82992.1"/>
    </source>
</evidence>
<name>A0AAN0KHW9_9GAMM</name>
<dbReference type="RefSeq" id="WP_261847458.1">
    <property type="nucleotide sequence ID" value="NZ_AP028908.1"/>
</dbReference>
<keyword evidence="2" id="KW-1185">Reference proteome</keyword>
<evidence type="ECO:0008006" key="3">
    <source>
        <dbReference type="Google" id="ProtNLM"/>
    </source>
</evidence>
<dbReference type="AlphaFoldDB" id="A0AAN0KHW9"/>
<gene>
    <name evidence="1" type="ORF">PEC302110_00890</name>
</gene>
<proteinExistence type="predicted"/>
<dbReference type="SUPFAM" id="SSF53448">
    <property type="entry name" value="Nucleotide-diphospho-sugar transferases"/>
    <property type="match status" value="1"/>
</dbReference>
<dbReference type="KEGG" id="parl:PEC302110_00890"/>
<reference evidence="2" key="1">
    <citation type="journal article" date="2024" name="Int. J. Syst. Evol. Microbiol.">
        <title>Pectobacterium araliae sp. nov., a pathogen causing bacterial soft rot of Japanese angelica tree in Japan.</title>
        <authorList>
            <person name="Sawada H."/>
            <person name="Someya N."/>
            <person name="Morohoshi T."/>
            <person name="Ono M."/>
            <person name="Satou M."/>
        </authorList>
    </citation>
    <scope>NUCLEOTIDE SEQUENCE [LARGE SCALE GENOMIC DNA]</scope>
    <source>
        <strain evidence="2">MAFF 302110</strain>
    </source>
</reference>
<dbReference type="EMBL" id="AP028908">
    <property type="protein sequence ID" value="BES82992.1"/>
    <property type="molecule type" value="Genomic_DNA"/>
</dbReference>
<organism evidence="1 2">
    <name type="scientific">Pectobacterium araliae</name>
    <dbReference type="NCBI Taxonomy" id="3073862"/>
    <lineage>
        <taxon>Bacteria</taxon>
        <taxon>Pseudomonadati</taxon>
        <taxon>Pseudomonadota</taxon>
        <taxon>Gammaproteobacteria</taxon>
        <taxon>Enterobacterales</taxon>
        <taxon>Pectobacteriaceae</taxon>
        <taxon>Pectobacterium</taxon>
    </lineage>
</organism>
<dbReference type="Proteomes" id="UP001377830">
    <property type="component" value="Chromosome"/>
</dbReference>
<accession>A0AAN0KHW9</accession>
<protein>
    <recommendedName>
        <fullName evidence="3">Glycosyltransferase</fullName>
    </recommendedName>
</protein>
<dbReference type="InterPro" id="IPR029044">
    <property type="entry name" value="Nucleotide-diphossugar_trans"/>
</dbReference>
<sequence>MKITSVVIIYNAKLNESDTLKSILECHLESVELNICIWNNGPTLLDEKDISHFLLVCQEKKVSVEIYQDIRNLALSKIYNFFIKKNNFDLISILDQDSILPKEFLSNLSHYDDADILIPKIVTEIESNPIQIYPHEDGSKKIISEGKVKNKINSAMSGVTISQKFIKKIIKFRGAPFEERLAFYGIDSDLFREIGLMIDKGISINMYCKSQIIHSFSNFDPKEKNNKFRDMEIFYFKYFIRLKYQKKSVFSTLLILIKDLIRFKNSFLKTKNLVEFTLTGTHPRSKIDILDNFKSTHTQYRINS</sequence>